<dbReference type="PROSITE" id="PS51999">
    <property type="entry name" value="ZF_GRF"/>
    <property type="match status" value="1"/>
</dbReference>
<gene>
    <name evidence="8" type="ORF">D9615_004561</name>
</gene>
<dbReference type="CDD" id="cd14686">
    <property type="entry name" value="bZIP"/>
    <property type="match status" value="1"/>
</dbReference>
<keyword evidence="5" id="KW-0175">Coiled coil</keyword>
<feature type="compositionally biased region" description="Polar residues" evidence="6">
    <location>
        <begin position="279"/>
        <end position="292"/>
    </location>
</feature>
<evidence type="ECO:0000259" key="7">
    <source>
        <dbReference type="PROSITE" id="PS51999"/>
    </source>
</evidence>
<evidence type="ECO:0000256" key="6">
    <source>
        <dbReference type="SAM" id="MobiDB-lite"/>
    </source>
</evidence>
<evidence type="ECO:0000313" key="8">
    <source>
        <dbReference type="EMBL" id="KAF5380359.1"/>
    </source>
</evidence>
<protein>
    <recommendedName>
        <fullName evidence="7">GRF-type domain-containing protein</fullName>
    </recommendedName>
</protein>
<feature type="compositionally biased region" description="Polar residues" evidence="6">
    <location>
        <begin position="88"/>
        <end position="115"/>
    </location>
</feature>
<dbReference type="OrthoDB" id="5418639at2759"/>
<evidence type="ECO:0000256" key="4">
    <source>
        <dbReference type="PROSITE-ProRule" id="PRU01343"/>
    </source>
</evidence>
<feature type="compositionally biased region" description="Low complexity" evidence="6">
    <location>
        <begin position="135"/>
        <end position="147"/>
    </location>
</feature>
<keyword evidence="9" id="KW-1185">Reference proteome</keyword>
<organism evidence="8 9">
    <name type="scientific">Tricholomella constricta</name>
    <dbReference type="NCBI Taxonomy" id="117010"/>
    <lineage>
        <taxon>Eukaryota</taxon>
        <taxon>Fungi</taxon>
        <taxon>Dikarya</taxon>
        <taxon>Basidiomycota</taxon>
        <taxon>Agaricomycotina</taxon>
        <taxon>Agaricomycetes</taxon>
        <taxon>Agaricomycetidae</taxon>
        <taxon>Agaricales</taxon>
        <taxon>Tricholomatineae</taxon>
        <taxon>Lyophyllaceae</taxon>
        <taxon>Tricholomella</taxon>
    </lineage>
</organism>
<keyword evidence="1" id="KW-0479">Metal-binding</keyword>
<evidence type="ECO:0000313" key="9">
    <source>
        <dbReference type="Proteomes" id="UP000565441"/>
    </source>
</evidence>
<evidence type="ECO:0000256" key="3">
    <source>
        <dbReference type="ARBA" id="ARBA00022833"/>
    </source>
</evidence>
<sequence>MFRVHSITPTDKAGVVRCYSHGLEAALRTSHTEKNPGRQYYCCSKGMSDPDRCSFWFWADDPMFKRRQNSSTSVETPSSSFSSHSMSQPHDNSPSTPQKRAFQPSLSSPELTPSQKRTKLIKEALRNTTPSQVRSPGPTSSSSQGSQKRLDDIKRALTVDKSSHTFEAGSSSGHAVGMHLSPSRPRTTAMSYGPMPDKPSTTTQPASNITHENSDADEDAALWALVTPPNSCLETGFLSDEHGINVGSASENGEGATLINDEPTHWRSNDPENPFDGSIPQSQVTNSTSMSDPYVSASTSLRNTAGLSADAIYSLIAGLNDIPDYVRKLERKAIAAERSNLAKARRISDLEEVVERLNEEIRVLQLSFKSKPREF</sequence>
<dbReference type="PANTHER" id="PTHR33248">
    <property type="entry name" value="ZINC ION-BINDING PROTEIN"/>
    <property type="match status" value="1"/>
</dbReference>
<feature type="coiled-coil region" evidence="5">
    <location>
        <begin position="340"/>
        <end position="367"/>
    </location>
</feature>
<name>A0A8H5HBT6_9AGAR</name>
<evidence type="ECO:0000256" key="5">
    <source>
        <dbReference type="SAM" id="Coils"/>
    </source>
</evidence>
<dbReference type="Pfam" id="PF06839">
    <property type="entry name" value="Zn_ribbon_GRF"/>
    <property type="match status" value="1"/>
</dbReference>
<dbReference type="InterPro" id="IPR010666">
    <property type="entry name" value="Znf_GRF"/>
</dbReference>
<proteinExistence type="predicted"/>
<keyword evidence="2 4" id="KW-0863">Zinc-finger</keyword>
<accession>A0A8H5HBT6</accession>
<dbReference type="GO" id="GO:0008270">
    <property type="term" value="F:zinc ion binding"/>
    <property type="evidence" value="ECO:0007669"/>
    <property type="project" value="UniProtKB-KW"/>
</dbReference>
<reference evidence="8 9" key="1">
    <citation type="journal article" date="2020" name="ISME J.">
        <title>Uncovering the hidden diversity of litter-decomposition mechanisms in mushroom-forming fungi.</title>
        <authorList>
            <person name="Floudas D."/>
            <person name="Bentzer J."/>
            <person name="Ahren D."/>
            <person name="Johansson T."/>
            <person name="Persson P."/>
            <person name="Tunlid A."/>
        </authorList>
    </citation>
    <scope>NUCLEOTIDE SEQUENCE [LARGE SCALE GENOMIC DNA]</scope>
    <source>
        <strain evidence="8 9">CBS 661.87</strain>
    </source>
</reference>
<feature type="region of interest" description="Disordered" evidence="6">
    <location>
        <begin position="164"/>
        <end position="188"/>
    </location>
</feature>
<dbReference type="Proteomes" id="UP000565441">
    <property type="component" value="Unassembled WGS sequence"/>
</dbReference>
<keyword evidence="3" id="KW-0862">Zinc</keyword>
<comment type="caution">
    <text evidence="8">The sequence shown here is derived from an EMBL/GenBank/DDBJ whole genome shotgun (WGS) entry which is preliminary data.</text>
</comment>
<feature type="region of interest" description="Disordered" evidence="6">
    <location>
        <begin position="260"/>
        <end position="292"/>
    </location>
</feature>
<dbReference type="EMBL" id="JAACJP010000013">
    <property type="protein sequence ID" value="KAF5380359.1"/>
    <property type="molecule type" value="Genomic_DNA"/>
</dbReference>
<evidence type="ECO:0000256" key="1">
    <source>
        <dbReference type="ARBA" id="ARBA00022723"/>
    </source>
</evidence>
<evidence type="ECO:0000256" key="2">
    <source>
        <dbReference type="ARBA" id="ARBA00022771"/>
    </source>
</evidence>
<feature type="region of interest" description="Disordered" evidence="6">
    <location>
        <begin position="67"/>
        <end position="149"/>
    </location>
</feature>
<dbReference type="AlphaFoldDB" id="A0A8H5HBT6"/>
<feature type="compositionally biased region" description="Low complexity" evidence="6">
    <location>
        <begin position="70"/>
        <end position="87"/>
    </location>
</feature>
<feature type="domain" description="GRF-type" evidence="7">
    <location>
        <begin position="18"/>
        <end position="62"/>
    </location>
</feature>